<dbReference type="EMBL" id="MU853422">
    <property type="protein sequence ID" value="KAK4131762.1"/>
    <property type="molecule type" value="Genomic_DNA"/>
</dbReference>
<reference evidence="2" key="2">
    <citation type="submission" date="2023-05" db="EMBL/GenBank/DDBJ databases">
        <authorList>
            <consortium name="Lawrence Berkeley National Laboratory"/>
            <person name="Steindorff A."/>
            <person name="Hensen N."/>
            <person name="Bonometti L."/>
            <person name="Westerberg I."/>
            <person name="Brannstrom I.O."/>
            <person name="Guillou S."/>
            <person name="Cros-Aarteil S."/>
            <person name="Calhoun S."/>
            <person name="Haridas S."/>
            <person name="Kuo A."/>
            <person name="Mondo S."/>
            <person name="Pangilinan J."/>
            <person name="Riley R."/>
            <person name="Labutti K."/>
            <person name="Andreopoulos B."/>
            <person name="Lipzen A."/>
            <person name="Chen C."/>
            <person name="Yanf M."/>
            <person name="Daum C."/>
            <person name="Ng V."/>
            <person name="Clum A."/>
            <person name="Ohm R."/>
            <person name="Martin F."/>
            <person name="Silar P."/>
            <person name="Natvig D."/>
            <person name="Lalanne C."/>
            <person name="Gautier V."/>
            <person name="Ament-Velasquez S.L."/>
            <person name="Kruys A."/>
            <person name="Hutchinson M.I."/>
            <person name="Powell A.J."/>
            <person name="Barry K."/>
            <person name="Miller A.N."/>
            <person name="Grigoriev I.V."/>
            <person name="Debuchy R."/>
            <person name="Gladieux P."/>
            <person name="Thoren M.H."/>
            <person name="Johannesson H."/>
        </authorList>
    </citation>
    <scope>NUCLEOTIDE SEQUENCE</scope>
    <source>
        <strain evidence="2">CBS 123565</strain>
    </source>
</reference>
<feature type="region of interest" description="Disordered" evidence="1">
    <location>
        <begin position="44"/>
        <end position="65"/>
    </location>
</feature>
<evidence type="ECO:0000313" key="2">
    <source>
        <dbReference type="EMBL" id="KAK4131762.1"/>
    </source>
</evidence>
<name>A0AAN6UF00_9PEZI</name>
<feature type="compositionally biased region" description="Basic and acidic residues" evidence="1">
    <location>
        <begin position="207"/>
        <end position="219"/>
    </location>
</feature>
<feature type="region of interest" description="Disordered" evidence="1">
    <location>
        <begin position="1"/>
        <end position="32"/>
    </location>
</feature>
<comment type="caution">
    <text evidence="2">The sequence shown here is derived from an EMBL/GenBank/DDBJ whole genome shotgun (WGS) entry which is preliminary data.</text>
</comment>
<feature type="compositionally biased region" description="Polar residues" evidence="1">
    <location>
        <begin position="44"/>
        <end position="55"/>
    </location>
</feature>
<protein>
    <submittedName>
        <fullName evidence="2">Uncharacterized protein</fullName>
    </submittedName>
</protein>
<feature type="compositionally biased region" description="Polar residues" evidence="1">
    <location>
        <begin position="179"/>
        <end position="206"/>
    </location>
</feature>
<keyword evidence="3" id="KW-1185">Reference proteome</keyword>
<feature type="region of interest" description="Disordered" evidence="1">
    <location>
        <begin position="173"/>
        <end position="245"/>
    </location>
</feature>
<evidence type="ECO:0000256" key="1">
    <source>
        <dbReference type="SAM" id="MobiDB-lite"/>
    </source>
</evidence>
<accession>A0AAN6UF00</accession>
<evidence type="ECO:0000313" key="3">
    <source>
        <dbReference type="Proteomes" id="UP001304895"/>
    </source>
</evidence>
<dbReference type="Gene3D" id="3.30.160.60">
    <property type="entry name" value="Classic Zinc Finger"/>
    <property type="match status" value="1"/>
</dbReference>
<reference evidence="2" key="1">
    <citation type="journal article" date="2023" name="Mol. Phylogenet. Evol.">
        <title>Genome-scale phylogeny and comparative genomics of the fungal order Sordariales.</title>
        <authorList>
            <person name="Hensen N."/>
            <person name="Bonometti L."/>
            <person name="Westerberg I."/>
            <person name="Brannstrom I.O."/>
            <person name="Guillou S."/>
            <person name="Cros-Aarteil S."/>
            <person name="Calhoun S."/>
            <person name="Haridas S."/>
            <person name="Kuo A."/>
            <person name="Mondo S."/>
            <person name="Pangilinan J."/>
            <person name="Riley R."/>
            <person name="LaButti K."/>
            <person name="Andreopoulos B."/>
            <person name="Lipzen A."/>
            <person name="Chen C."/>
            <person name="Yan M."/>
            <person name="Daum C."/>
            <person name="Ng V."/>
            <person name="Clum A."/>
            <person name="Steindorff A."/>
            <person name="Ohm R.A."/>
            <person name="Martin F."/>
            <person name="Silar P."/>
            <person name="Natvig D.O."/>
            <person name="Lalanne C."/>
            <person name="Gautier V."/>
            <person name="Ament-Velasquez S.L."/>
            <person name="Kruys A."/>
            <person name="Hutchinson M.I."/>
            <person name="Powell A.J."/>
            <person name="Barry K."/>
            <person name="Miller A.N."/>
            <person name="Grigoriev I.V."/>
            <person name="Debuchy R."/>
            <person name="Gladieux P."/>
            <person name="Hiltunen Thoren M."/>
            <person name="Johannesson H."/>
        </authorList>
    </citation>
    <scope>NUCLEOTIDE SEQUENCE</scope>
    <source>
        <strain evidence="2">CBS 123565</strain>
    </source>
</reference>
<gene>
    <name evidence="2" type="ORF">BT67DRAFT_451590</name>
</gene>
<dbReference type="AlphaFoldDB" id="A0AAN6UF00"/>
<proteinExistence type="predicted"/>
<sequence length="415" mass="44833">MDSTYPNHGFDDTYSRTPRSRAGSGVSTTEGLLQNLHLAETPSFETGSYTSSRPPSSAGLASPAYLGPSLSHSPGYLSTPISQHTQAFPSLPSERVVSGSDWFEEDSRARGAPLLRLEPASDHLGAPSSSPLRPSIETETMSAVAVPYDPGFSMGARSSYTWPVMDTGSGLMPPDMGSSYGSDASHTPRSGSRSATASPPRNTLTPEQRELRWHRDQARHSSKLHSRGRRTDSASSVYPPPASLGDMTTGASSMLVYTTAPSQVSLLAEPSAPHYLAPFSAPLDQSQGHVYTNPYPSHAYMPEYGYAPSTTQSLPSHFSRQVAPDASLGMYSVPPPLSPDEGQVRVVHSRPKPHCWEHGCNGRQFSTFSNLLRHQREKSGQAAKVTCPNCKAEFTRTTARNGHVKHDKCKKRNHG</sequence>
<dbReference type="Proteomes" id="UP001304895">
    <property type="component" value="Unassembled WGS sequence"/>
</dbReference>
<organism evidence="2 3">
    <name type="scientific">Trichocladium antarcticum</name>
    <dbReference type="NCBI Taxonomy" id="1450529"/>
    <lineage>
        <taxon>Eukaryota</taxon>
        <taxon>Fungi</taxon>
        <taxon>Dikarya</taxon>
        <taxon>Ascomycota</taxon>
        <taxon>Pezizomycotina</taxon>
        <taxon>Sordariomycetes</taxon>
        <taxon>Sordariomycetidae</taxon>
        <taxon>Sordariales</taxon>
        <taxon>Chaetomiaceae</taxon>
        <taxon>Trichocladium</taxon>
    </lineage>
</organism>